<feature type="domain" description="Methyltransferase" evidence="1">
    <location>
        <begin position="62"/>
        <end position="155"/>
    </location>
</feature>
<proteinExistence type="predicted"/>
<name>A0AAT9LGH4_9FIRM</name>
<dbReference type="Pfam" id="PF13649">
    <property type="entry name" value="Methyltransf_25"/>
    <property type="match status" value="1"/>
</dbReference>
<dbReference type="KEGG" id="fcz:IMF26_04240"/>
<reference evidence="2" key="1">
    <citation type="submission" date="2020-10" db="EMBL/GenBank/DDBJ databases">
        <authorList>
            <person name="Kadnikov V."/>
            <person name="Beletsky A.V."/>
            <person name="Mardanov A.V."/>
            <person name="Karnachuk O.V."/>
            <person name="Ravin N.V."/>
        </authorList>
    </citation>
    <scope>NUCLEOTIDE SEQUENCE</scope>
    <source>
        <strain evidence="2">Bu02</strain>
    </source>
</reference>
<reference evidence="2" key="2">
    <citation type="journal article" date="2023" name="Biology">
        <title>Prokaryotic Life Associated with Coal-Fire Gas Vents Revealed by Metagenomics.</title>
        <authorList>
            <person name="Kadnikov V.V."/>
            <person name="Mardanov A.V."/>
            <person name="Beletsky A.V."/>
            <person name="Karnachuk O.V."/>
            <person name="Ravin N.V."/>
        </authorList>
    </citation>
    <scope>NUCLEOTIDE SEQUENCE</scope>
    <source>
        <strain evidence="2">Bu02</strain>
    </source>
</reference>
<dbReference type="AlphaFoldDB" id="A0AAT9LGH4"/>
<evidence type="ECO:0000313" key="2">
    <source>
        <dbReference type="EMBL" id="QUL99273.1"/>
    </source>
</evidence>
<dbReference type="GO" id="GO:0008168">
    <property type="term" value="F:methyltransferase activity"/>
    <property type="evidence" value="ECO:0007669"/>
    <property type="project" value="UniProtKB-KW"/>
</dbReference>
<dbReference type="SUPFAM" id="SSF53335">
    <property type="entry name" value="S-adenosyl-L-methionine-dependent methyltransferases"/>
    <property type="match status" value="1"/>
</dbReference>
<dbReference type="CDD" id="cd02440">
    <property type="entry name" value="AdoMet_MTases"/>
    <property type="match status" value="1"/>
</dbReference>
<dbReference type="PANTHER" id="PTHR43591">
    <property type="entry name" value="METHYLTRANSFERASE"/>
    <property type="match status" value="1"/>
</dbReference>
<accession>A0AAT9LGH4</accession>
<dbReference type="InterPro" id="IPR041698">
    <property type="entry name" value="Methyltransf_25"/>
</dbReference>
<protein>
    <submittedName>
        <fullName evidence="2">Class I SAM-dependent methyltransferase</fullName>
    </submittedName>
</protein>
<dbReference type="InterPro" id="IPR029063">
    <property type="entry name" value="SAM-dependent_MTases_sf"/>
</dbReference>
<dbReference type="Gene3D" id="3.40.50.150">
    <property type="entry name" value="Vaccinia Virus protein VP39"/>
    <property type="match status" value="1"/>
</dbReference>
<evidence type="ECO:0000259" key="1">
    <source>
        <dbReference type="Pfam" id="PF13649"/>
    </source>
</evidence>
<sequence length="244" mass="27363">MESLSGVDRFFRSMVLMERGDYAGAREAASDLGGIYTPEYEACQRSQIEHVLNLVSAASGLIVDLASGVGTLVERLACCFPDRQVVVTDFSPRVLRRNKKYFHYLGIDKNLDFLAFDVRRMPFRDDCVPVFTSHVGLQNIRYPRRAVAEISRTLKGYMFATSIFYPKGDLETDQLLRENGLADLCYMDSALKVFTESGLRVSVENLMEVRAQPTPRSELLGGAGFDALPVKEMAISWCTLVARH</sequence>
<keyword evidence="2" id="KW-0489">Methyltransferase</keyword>
<keyword evidence="2" id="KW-0808">Transferase</keyword>
<dbReference type="GO" id="GO:0032259">
    <property type="term" value="P:methylation"/>
    <property type="evidence" value="ECO:0007669"/>
    <property type="project" value="UniProtKB-KW"/>
</dbReference>
<dbReference type="EMBL" id="CP062796">
    <property type="protein sequence ID" value="QUL99273.1"/>
    <property type="molecule type" value="Genomic_DNA"/>
</dbReference>
<organism evidence="2">
    <name type="scientific">Candidatus Fermentithermobacillus carboniphilus</name>
    <dbReference type="NCBI Taxonomy" id="3085328"/>
    <lineage>
        <taxon>Bacteria</taxon>
        <taxon>Bacillati</taxon>
        <taxon>Bacillota</taxon>
        <taxon>Candidatus Fermentithermobacillia</taxon>
        <taxon>Candidatus Fermentithermobacillales</taxon>
        <taxon>Candidatus Fermentithermobacillaceae</taxon>
        <taxon>Candidatus Fermentithermobacillus</taxon>
    </lineage>
</organism>
<gene>
    <name evidence="2" type="ORF">IMF26_04240</name>
</gene>